<dbReference type="Proteomes" id="UP000812440">
    <property type="component" value="Chromosome 2"/>
</dbReference>
<dbReference type="GO" id="GO:0004984">
    <property type="term" value="F:olfactory receptor activity"/>
    <property type="evidence" value="ECO:0007669"/>
    <property type="project" value="InterPro"/>
</dbReference>
<dbReference type="PANTHER" id="PTHR26450">
    <property type="entry name" value="OLFACTORY RECEPTOR 56B1-RELATED"/>
    <property type="match status" value="1"/>
</dbReference>
<reference evidence="9" key="1">
    <citation type="thesis" date="2020" institute="ProQuest LLC" country="789 East Eisenhower Parkway, Ann Arbor, MI, USA">
        <title>Comparative Genomics and Chromosome Evolution.</title>
        <authorList>
            <person name="Mudd A.B."/>
        </authorList>
    </citation>
    <scope>NUCLEOTIDE SEQUENCE</scope>
    <source>
        <strain evidence="9">Female2</strain>
        <tissue evidence="9">Blood</tissue>
    </source>
</reference>
<keyword evidence="5 8" id="KW-1133">Transmembrane helix</keyword>
<keyword evidence="7" id="KW-0807">Transducer</keyword>
<dbReference type="EMBL" id="JAACNH010000002">
    <property type="protein sequence ID" value="KAG8453105.1"/>
    <property type="molecule type" value="Genomic_DNA"/>
</dbReference>
<gene>
    <name evidence="9" type="ORF">GDO86_004788</name>
</gene>
<evidence type="ECO:0000256" key="6">
    <source>
        <dbReference type="ARBA" id="ARBA00023136"/>
    </source>
</evidence>
<comment type="subcellular location">
    <subcellularLocation>
        <location evidence="1">Membrane</location>
        <topology evidence="1">Multi-pass membrane protein</topology>
    </subcellularLocation>
</comment>
<name>A0A8T2K6G8_9PIPI</name>
<comment type="caution">
    <text evidence="9">The sequence shown here is derived from an EMBL/GenBank/DDBJ whole genome shotgun (WGS) entry which is preliminary data.</text>
</comment>
<evidence type="ECO:0000256" key="5">
    <source>
        <dbReference type="ARBA" id="ARBA00022989"/>
    </source>
</evidence>
<evidence type="ECO:0000256" key="8">
    <source>
        <dbReference type="SAM" id="Phobius"/>
    </source>
</evidence>
<dbReference type="AlphaFoldDB" id="A0A8T2K6G8"/>
<accession>A0A8T2K6G8</accession>
<dbReference type="PANTHER" id="PTHR26450:SF69">
    <property type="entry name" value="OLFACTORY RECEPTOR 56B1"/>
    <property type="match status" value="1"/>
</dbReference>
<evidence type="ECO:0000256" key="3">
    <source>
        <dbReference type="ARBA" id="ARBA00022692"/>
    </source>
</evidence>
<evidence type="ECO:0000313" key="10">
    <source>
        <dbReference type="Proteomes" id="UP000812440"/>
    </source>
</evidence>
<evidence type="ECO:0000256" key="2">
    <source>
        <dbReference type="ARBA" id="ARBA00022606"/>
    </source>
</evidence>
<dbReference type="InterPro" id="IPR050402">
    <property type="entry name" value="OR51/52/56-like"/>
</dbReference>
<keyword evidence="3 8" id="KW-0812">Transmembrane</keyword>
<dbReference type="SUPFAM" id="SSF81321">
    <property type="entry name" value="Family A G protein-coupled receptor-like"/>
    <property type="match status" value="1"/>
</dbReference>
<evidence type="ECO:0008006" key="11">
    <source>
        <dbReference type="Google" id="ProtNLM"/>
    </source>
</evidence>
<evidence type="ECO:0000256" key="1">
    <source>
        <dbReference type="ARBA" id="ARBA00004141"/>
    </source>
</evidence>
<proteinExistence type="predicted"/>
<organism evidence="9 10">
    <name type="scientific">Hymenochirus boettgeri</name>
    <name type="common">Congo dwarf clawed frog</name>
    <dbReference type="NCBI Taxonomy" id="247094"/>
    <lineage>
        <taxon>Eukaryota</taxon>
        <taxon>Metazoa</taxon>
        <taxon>Chordata</taxon>
        <taxon>Craniata</taxon>
        <taxon>Vertebrata</taxon>
        <taxon>Euteleostomi</taxon>
        <taxon>Amphibia</taxon>
        <taxon>Batrachia</taxon>
        <taxon>Anura</taxon>
        <taxon>Pipoidea</taxon>
        <taxon>Pipidae</taxon>
        <taxon>Pipinae</taxon>
        <taxon>Hymenochirus</taxon>
    </lineage>
</organism>
<dbReference type="OrthoDB" id="9895897at2759"/>
<dbReference type="InterPro" id="IPR000725">
    <property type="entry name" value="Olfact_rcpt"/>
</dbReference>
<dbReference type="Pfam" id="PF13853">
    <property type="entry name" value="7tm_4"/>
    <property type="match status" value="2"/>
</dbReference>
<dbReference type="GO" id="GO:0007186">
    <property type="term" value="P:G protein-coupled receptor signaling pathway"/>
    <property type="evidence" value="ECO:0007669"/>
    <property type="project" value="InterPro"/>
</dbReference>
<feature type="transmembrane region" description="Helical" evidence="8">
    <location>
        <begin position="135"/>
        <end position="153"/>
    </location>
</feature>
<keyword evidence="6 8" id="KW-0472">Membrane</keyword>
<evidence type="ECO:0000313" key="9">
    <source>
        <dbReference type="EMBL" id="KAG8453105.1"/>
    </source>
</evidence>
<protein>
    <recommendedName>
        <fullName evidence="11">G-protein coupled receptors family 1 profile domain-containing protein</fullName>
    </recommendedName>
</protein>
<dbReference type="Gene3D" id="1.20.1070.10">
    <property type="entry name" value="Rhodopsin 7-helix transmembrane proteins"/>
    <property type="match status" value="1"/>
</dbReference>
<evidence type="ECO:0000256" key="7">
    <source>
        <dbReference type="ARBA" id="ARBA00023224"/>
    </source>
</evidence>
<keyword evidence="2" id="KW-0716">Sensory transduction</keyword>
<keyword evidence="10" id="KW-1185">Reference proteome</keyword>
<evidence type="ECO:0000256" key="4">
    <source>
        <dbReference type="ARBA" id="ARBA00022725"/>
    </source>
</evidence>
<dbReference type="GO" id="GO:0005886">
    <property type="term" value="C:plasma membrane"/>
    <property type="evidence" value="ECO:0007669"/>
    <property type="project" value="TreeGrafter"/>
</dbReference>
<keyword evidence="4" id="KW-0552">Olfaction</keyword>
<sequence>MSSGTSEVSNLTLMLVIAIEPRLHPPMYYFLAMLSFVDILLCTVATPKVLSVLCYGSSIFLVMAYDRYVLSCHPLHYPTVITNQLVARASGFVLIRNFVLLLPFPSWPQGWIIVPVETSLNVTVKTVGGNLSCSAFTASSIYGLVVFFVGVVVSRSFSAAFKAFKHAAPSDTDLLFFYHGHHNLSNRAIKQIPRQVHVLRSIMHYLLPRIEPSCVWSHDKGDQTSNKELLSKMKFHPQISP</sequence>